<reference evidence="5" key="1">
    <citation type="journal article" date="2008" name="Nat. Genet.">
        <title>The Pristionchus pacificus genome provides a unique perspective on nematode lifestyle and parasitism.</title>
        <authorList>
            <person name="Dieterich C."/>
            <person name="Clifton S.W."/>
            <person name="Schuster L.N."/>
            <person name="Chinwalla A."/>
            <person name="Delehaunty K."/>
            <person name="Dinkelacker I."/>
            <person name="Fulton L."/>
            <person name="Fulton R."/>
            <person name="Godfrey J."/>
            <person name="Minx P."/>
            <person name="Mitreva M."/>
            <person name="Roeseler W."/>
            <person name="Tian H."/>
            <person name="Witte H."/>
            <person name="Yang S.P."/>
            <person name="Wilson R.K."/>
            <person name="Sommer R.J."/>
        </authorList>
    </citation>
    <scope>NUCLEOTIDE SEQUENCE [LARGE SCALE GENOMIC DNA]</scope>
    <source>
        <strain evidence="5">PS312</strain>
    </source>
</reference>
<dbReference type="GO" id="GO:0008289">
    <property type="term" value="F:lipid binding"/>
    <property type="evidence" value="ECO:0007669"/>
    <property type="project" value="UniProtKB-KW"/>
</dbReference>
<dbReference type="InterPro" id="IPR000463">
    <property type="entry name" value="Fatty_acid-bd"/>
</dbReference>
<comment type="similarity">
    <text evidence="1">Belongs to the calycin superfamily. Fatty-acid binding protein (FABP) family.</text>
</comment>
<sequence>MRTRQILEMLLLTLIVIPSLVSLVGADTLPEGFFGRFRLGRSDNFDEYLTAKGYGWLTRRIVSFASVDKVFTKTGHTTFDFDNLTTKKDIHYKNVVLGKEFLGEGLDSTKHRITFAMRGNRLYEKHIPTSVNAKQKEDEYGYELVGNGMVQILETKGVVARRYFTRPAAVGKMPSFDATVTSPERRTSFNVVSSLLLLFLTIPGGRATGYDCHWLGTAPACATPECPSGYTHLATTNSATDTEMFGEFGATCLSYPGKSLCCRDDNAAMIKEKFNEIIRSGYTHEMDTPQDSPPCLTGTKALCCKHSEKPVWEKSCEWFGTSPVCGTSDCPAGKTEFLLVNQSKHYLLIFIHYVFTAFTISTNMLLIYCIIRHTPTTFSTFGRMLLFHSSFDVCTRVDETERIPENPNWLIATDYWIVHISHAPCIYLGVTFFTTVASFVFRFMVIKGKSPTTRDVIALICGIALPIPIIAIIGYLSSKVYDWSELVDLVSDQLSDLPFLITGCANTRTIGMITVFFCLSVPTGPLIFIRSLRPPNWPPSLPLAVPTHEAFTNRLDVPTPNQ</sequence>
<accession>A0A8R1UIC7</accession>
<protein>
    <submittedName>
        <fullName evidence="4">G protein-coupled receptor</fullName>
    </submittedName>
</protein>
<keyword evidence="5" id="KW-1185">Reference proteome</keyword>
<dbReference type="EnsemblMetazoa" id="PPA31671.1">
    <property type="protein sequence ID" value="PPA31671.1"/>
    <property type="gene ID" value="WBGene00204535"/>
</dbReference>
<dbReference type="SUPFAM" id="SSF50814">
    <property type="entry name" value="Lipocalins"/>
    <property type="match status" value="1"/>
</dbReference>
<dbReference type="PANTHER" id="PTHR22725:SF2">
    <property type="entry name" value="FATTY ACID-BINDING PROTEIN HOMOLOG 1-RELATED"/>
    <property type="match status" value="1"/>
</dbReference>
<reference evidence="4" key="2">
    <citation type="submission" date="2022-06" db="UniProtKB">
        <authorList>
            <consortium name="EnsemblMetazoa"/>
        </authorList>
    </citation>
    <scope>IDENTIFICATION</scope>
    <source>
        <strain evidence="4">PS312</strain>
    </source>
</reference>
<keyword evidence="2" id="KW-0813">Transport</keyword>
<dbReference type="AlphaFoldDB" id="A0A2A6C6S8"/>
<dbReference type="PANTHER" id="PTHR22725">
    <property type="entry name" value="FATTY ACID-BINDING PROTEIN HOMOLOG 1-RELATED-RELATED"/>
    <property type="match status" value="1"/>
</dbReference>
<dbReference type="CDD" id="cd00742">
    <property type="entry name" value="FABP"/>
    <property type="match status" value="1"/>
</dbReference>
<evidence type="ECO:0000256" key="1">
    <source>
        <dbReference type="ARBA" id="ARBA00008390"/>
    </source>
</evidence>
<dbReference type="Gene3D" id="2.40.128.20">
    <property type="match status" value="1"/>
</dbReference>
<dbReference type="InterPro" id="IPR040094">
    <property type="entry name" value="Lbp1-4"/>
</dbReference>
<accession>A0A2A6C6S8</accession>
<evidence type="ECO:0000313" key="5">
    <source>
        <dbReference type="Proteomes" id="UP000005239"/>
    </source>
</evidence>
<proteinExistence type="inferred from homology"/>
<dbReference type="PROSITE" id="PS00214">
    <property type="entry name" value="FABP"/>
    <property type="match status" value="1"/>
</dbReference>
<evidence type="ECO:0000256" key="2">
    <source>
        <dbReference type="ARBA" id="ARBA00022448"/>
    </source>
</evidence>
<gene>
    <name evidence="4" type="primary">WBGene00204535</name>
</gene>
<dbReference type="Proteomes" id="UP000005239">
    <property type="component" value="Unassembled WGS sequence"/>
</dbReference>
<name>A0A2A6C6S8_PRIPA</name>
<dbReference type="PRINTS" id="PR00178">
    <property type="entry name" value="FATTYACIDBP"/>
</dbReference>
<organism evidence="4 5">
    <name type="scientific">Pristionchus pacificus</name>
    <name type="common">Parasitic nematode worm</name>
    <dbReference type="NCBI Taxonomy" id="54126"/>
    <lineage>
        <taxon>Eukaryota</taxon>
        <taxon>Metazoa</taxon>
        <taxon>Ecdysozoa</taxon>
        <taxon>Nematoda</taxon>
        <taxon>Chromadorea</taxon>
        <taxon>Rhabditida</taxon>
        <taxon>Rhabditina</taxon>
        <taxon>Diplogasteromorpha</taxon>
        <taxon>Diplogasteroidea</taxon>
        <taxon>Neodiplogasteridae</taxon>
        <taxon>Pristionchus</taxon>
    </lineage>
</organism>
<evidence type="ECO:0000313" key="4">
    <source>
        <dbReference type="EnsemblMetazoa" id="PPA31671.1"/>
    </source>
</evidence>
<dbReference type="OrthoDB" id="412780at2759"/>
<dbReference type="InterPro" id="IPR012674">
    <property type="entry name" value="Calycin"/>
</dbReference>
<evidence type="ECO:0000256" key="3">
    <source>
        <dbReference type="ARBA" id="ARBA00023121"/>
    </source>
</evidence>
<keyword evidence="3" id="KW-0446">Lipid-binding</keyword>